<feature type="chain" id="PRO_5032952647" description="Phosphate-binding protein PstS" evidence="8">
    <location>
        <begin position="22"/>
        <end position="341"/>
    </location>
</feature>
<dbReference type="KEGG" id="bcou:IC761_13385"/>
<protein>
    <recommendedName>
        <fullName evidence="4 7">Phosphate-binding protein PstS</fullName>
    </recommendedName>
</protein>
<dbReference type="PANTHER" id="PTHR42996">
    <property type="entry name" value="PHOSPHATE-BINDING PROTEIN PSTS"/>
    <property type="match status" value="1"/>
</dbReference>
<dbReference type="Gene3D" id="3.40.190.10">
    <property type="entry name" value="Periplasmic binding protein-like II"/>
    <property type="match status" value="2"/>
</dbReference>
<dbReference type="InterPro" id="IPR024370">
    <property type="entry name" value="PBP_domain"/>
</dbReference>
<dbReference type="Pfam" id="PF12849">
    <property type="entry name" value="PBP_like_2"/>
    <property type="match status" value="1"/>
</dbReference>
<dbReference type="EMBL" id="CP061379">
    <property type="protein sequence ID" value="QPF94203.1"/>
    <property type="molecule type" value="Genomic_DNA"/>
</dbReference>
<dbReference type="PANTHER" id="PTHR42996:SF1">
    <property type="entry name" value="PHOSPHATE-BINDING PROTEIN PSTS"/>
    <property type="match status" value="1"/>
</dbReference>
<evidence type="ECO:0000256" key="6">
    <source>
        <dbReference type="ARBA" id="ARBA00022592"/>
    </source>
</evidence>
<dbReference type="InterPro" id="IPR050962">
    <property type="entry name" value="Phosphate-bind_PstS"/>
</dbReference>
<keyword evidence="5 7" id="KW-0813">Transport</keyword>
<proteinExistence type="inferred from homology"/>
<evidence type="ECO:0000256" key="8">
    <source>
        <dbReference type="SAM" id="SignalP"/>
    </source>
</evidence>
<dbReference type="InterPro" id="IPR005673">
    <property type="entry name" value="ABC_phos-bd_PstS"/>
</dbReference>
<organism evidence="10 11">
    <name type="scientific">Bradyrhizobium commune</name>
    <dbReference type="NCBI Taxonomy" id="83627"/>
    <lineage>
        <taxon>Bacteria</taxon>
        <taxon>Pseudomonadati</taxon>
        <taxon>Pseudomonadota</taxon>
        <taxon>Alphaproteobacteria</taxon>
        <taxon>Hyphomicrobiales</taxon>
        <taxon>Nitrobacteraceae</taxon>
        <taxon>Bradyrhizobium</taxon>
    </lineage>
</organism>
<dbReference type="NCBIfam" id="TIGR00975">
    <property type="entry name" value="3a0107s03"/>
    <property type="match status" value="1"/>
</dbReference>
<feature type="domain" description="PBP" evidence="9">
    <location>
        <begin position="18"/>
        <end position="306"/>
    </location>
</feature>
<dbReference type="SUPFAM" id="SSF53850">
    <property type="entry name" value="Periplasmic binding protein-like II"/>
    <property type="match status" value="1"/>
</dbReference>
<dbReference type="GO" id="GO:0035435">
    <property type="term" value="P:phosphate ion transmembrane transport"/>
    <property type="evidence" value="ECO:0007669"/>
    <property type="project" value="InterPro"/>
</dbReference>
<comment type="function">
    <text evidence="1 7">Part of the ABC transporter complex PstSACB involved in phosphate import.</text>
</comment>
<dbReference type="GO" id="GO:0042301">
    <property type="term" value="F:phosphate ion binding"/>
    <property type="evidence" value="ECO:0007669"/>
    <property type="project" value="InterPro"/>
</dbReference>
<evidence type="ECO:0000313" key="11">
    <source>
        <dbReference type="Proteomes" id="UP000594621"/>
    </source>
</evidence>
<evidence type="ECO:0000256" key="5">
    <source>
        <dbReference type="ARBA" id="ARBA00022448"/>
    </source>
</evidence>
<feature type="signal peptide" evidence="8">
    <location>
        <begin position="1"/>
        <end position="21"/>
    </location>
</feature>
<keyword evidence="6 7" id="KW-0592">Phosphate transport</keyword>
<keyword evidence="8" id="KW-0732">Signal</keyword>
<dbReference type="GO" id="GO:0043190">
    <property type="term" value="C:ATP-binding cassette (ABC) transporter complex"/>
    <property type="evidence" value="ECO:0007669"/>
    <property type="project" value="InterPro"/>
</dbReference>
<evidence type="ECO:0000256" key="3">
    <source>
        <dbReference type="ARBA" id="ARBA00011529"/>
    </source>
</evidence>
<evidence type="ECO:0000256" key="7">
    <source>
        <dbReference type="PIRNR" id="PIRNR002756"/>
    </source>
</evidence>
<evidence type="ECO:0000259" key="9">
    <source>
        <dbReference type="Pfam" id="PF12849"/>
    </source>
</evidence>
<dbReference type="CDD" id="cd13565">
    <property type="entry name" value="PBP2_PstS"/>
    <property type="match status" value="1"/>
</dbReference>
<sequence>MLKSMMALGFAVLAFHAQARAAETSGAGSTFVYPLITKWSAAYEAKTGNKILYQPVGSGVGITQAKMELVDFAASDMPLSSKDLDRAGMAQFPLVIGGVVPVVNIDGIKPGDLRFTGAALAEIFLGNIRFWDEPVIRQLNPRFNLPHLPITVVHRVEGSGTTFNWTNYLSKVSSKWKEAAGDGTTVQWPIGVGGKGNEGVASLVGLTPGSIGYVEYSYAMQMKDKIAFGLVENAAGNYSFPNASSFREAASTANWDSAKDFSLVLTNSTGEHAYPITATVFIVMHKQAKAPDRAAVAMDFFKWALDNGGEQAAALEYVSLPAEVVQKIKDYWKTRFTDWKG</sequence>
<dbReference type="NCBIfam" id="NF008171">
    <property type="entry name" value="PRK10918.1"/>
    <property type="match status" value="1"/>
</dbReference>
<reference evidence="10 11" key="1">
    <citation type="submission" date="2020-09" db="EMBL/GenBank/DDBJ databases">
        <title>Complete genomes of bradyrhizobia occurring on native shrubby legumes in Australia.</title>
        <authorList>
            <person name="Lafay B."/>
        </authorList>
    </citation>
    <scope>NUCLEOTIDE SEQUENCE [LARGE SCALE GENOMIC DNA]</scope>
    <source>
        <strain evidence="10 11">BDV5040</strain>
    </source>
</reference>
<gene>
    <name evidence="10" type="primary">pstS</name>
    <name evidence="10" type="ORF">IC761_13385</name>
</gene>
<evidence type="ECO:0000313" key="10">
    <source>
        <dbReference type="EMBL" id="QPF94203.1"/>
    </source>
</evidence>
<name>A0A7S9DAU8_9BRAD</name>
<dbReference type="Proteomes" id="UP000594621">
    <property type="component" value="Chromosome"/>
</dbReference>
<dbReference type="RefSeq" id="WP_195803701.1">
    <property type="nucleotide sequence ID" value="NZ_CP061379.1"/>
</dbReference>
<evidence type="ECO:0000256" key="4">
    <source>
        <dbReference type="ARBA" id="ARBA00021889"/>
    </source>
</evidence>
<keyword evidence="11" id="KW-1185">Reference proteome</keyword>
<accession>A0A7S9DAU8</accession>
<evidence type="ECO:0000256" key="1">
    <source>
        <dbReference type="ARBA" id="ARBA00002841"/>
    </source>
</evidence>
<evidence type="ECO:0000256" key="2">
    <source>
        <dbReference type="ARBA" id="ARBA00008725"/>
    </source>
</evidence>
<comment type="subunit">
    <text evidence="3 7">The complex is composed of two ATP-binding proteins (PstB), two transmembrane proteins (PstC and PstA) and a solute-binding protein (PstS).</text>
</comment>
<dbReference type="AlphaFoldDB" id="A0A7S9DAU8"/>
<comment type="similarity">
    <text evidence="2 7">Belongs to the PstS family.</text>
</comment>
<dbReference type="PIRSF" id="PIRSF002756">
    <property type="entry name" value="PstS"/>
    <property type="match status" value="1"/>
</dbReference>